<reference evidence="14" key="1">
    <citation type="journal article" date="2021" name="PeerJ">
        <title>Extensive microbial diversity within the chicken gut microbiome revealed by metagenomics and culture.</title>
        <authorList>
            <person name="Gilroy R."/>
            <person name="Ravi A."/>
            <person name="Getino M."/>
            <person name="Pursley I."/>
            <person name="Horton D.L."/>
            <person name="Alikhan N.F."/>
            <person name="Baker D."/>
            <person name="Gharbi K."/>
            <person name="Hall N."/>
            <person name="Watson M."/>
            <person name="Adriaenssens E.M."/>
            <person name="Foster-Nyarko E."/>
            <person name="Jarju S."/>
            <person name="Secka A."/>
            <person name="Antonio M."/>
            <person name="Oren A."/>
            <person name="Chaudhuri R.R."/>
            <person name="La Ragione R."/>
            <person name="Hildebrand F."/>
            <person name="Pallen M.J."/>
        </authorList>
    </citation>
    <scope>NUCLEOTIDE SEQUENCE</scope>
    <source>
        <strain evidence="14">CHK195-6426</strain>
    </source>
</reference>
<dbReference type="GO" id="GO:0046872">
    <property type="term" value="F:metal ion binding"/>
    <property type="evidence" value="ECO:0007669"/>
    <property type="project" value="UniProtKB-KW"/>
</dbReference>
<keyword evidence="4 11" id="KW-0436">Ligase</keyword>
<evidence type="ECO:0000256" key="8">
    <source>
        <dbReference type="ARBA" id="ARBA00022842"/>
    </source>
</evidence>
<gene>
    <name evidence="14" type="ORF">H9742_10300</name>
</gene>
<evidence type="ECO:0000256" key="7">
    <source>
        <dbReference type="ARBA" id="ARBA00022840"/>
    </source>
</evidence>
<protein>
    <recommendedName>
        <fullName evidence="3">tetrahydrofolate synthase</fullName>
        <ecNumber evidence="3">6.3.2.17</ecNumber>
    </recommendedName>
    <alternativeName>
        <fullName evidence="9">Tetrahydrofolylpolyglutamate synthase</fullName>
    </alternativeName>
</protein>
<dbReference type="PANTHER" id="PTHR11136">
    <property type="entry name" value="FOLYLPOLYGLUTAMATE SYNTHASE-RELATED"/>
    <property type="match status" value="1"/>
</dbReference>
<dbReference type="InterPro" id="IPR036565">
    <property type="entry name" value="Mur-like_cat_sf"/>
</dbReference>
<dbReference type="InterPro" id="IPR018109">
    <property type="entry name" value="Folylpolyglutamate_synth_CS"/>
</dbReference>
<comment type="catalytic activity">
    <reaction evidence="10">
        <text>(6S)-5,6,7,8-tetrahydrofolyl-(gamma-L-Glu)(n) + L-glutamate + ATP = (6S)-5,6,7,8-tetrahydrofolyl-(gamma-L-Glu)(n+1) + ADP + phosphate + H(+)</text>
        <dbReference type="Rhea" id="RHEA:10580"/>
        <dbReference type="Rhea" id="RHEA-COMP:14738"/>
        <dbReference type="Rhea" id="RHEA-COMP:14740"/>
        <dbReference type="ChEBI" id="CHEBI:15378"/>
        <dbReference type="ChEBI" id="CHEBI:29985"/>
        <dbReference type="ChEBI" id="CHEBI:30616"/>
        <dbReference type="ChEBI" id="CHEBI:43474"/>
        <dbReference type="ChEBI" id="CHEBI:141005"/>
        <dbReference type="ChEBI" id="CHEBI:456216"/>
        <dbReference type="EC" id="6.3.2.17"/>
    </reaction>
</comment>
<evidence type="ECO:0000256" key="6">
    <source>
        <dbReference type="ARBA" id="ARBA00022741"/>
    </source>
</evidence>
<feature type="domain" description="Mur ligase C-terminal" evidence="12">
    <location>
        <begin position="284"/>
        <end position="404"/>
    </location>
</feature>
<dbReference type="EMBL" id="DXGH01000055">
    <property type="protein sequence ID" value="HIW81885.1"/>
    <property type="molecule type" value="Genomic_DNA"/>
</dbReference>
<evidence type="ECO:0000256" key="1">
    <source>
        <dbReference type="ARBA" id="ARBA00001946"/>
    </source>
</evidence>
<keyword evidence="5" id="KW-0479">Metal-binding</keyword>
<dbReference type="Gene3D" id="3.40.1190.10">
    <property type="entry name" value="Mur-like, catalytic domain"/>
    <property type="match status" value="1"/>
</dbReference>
<dbReference type="InterPro" id="IPR001645">
    <property type="entry name" value="Folylpolyglutamate_synth"/>
</dbReference>
<evidence type="ECO:0000256" key="9">
    <source>
        <dbReference type="ARBA" id="ARBA00030592"/>
    </source>
</evidence>
<dbReference type="PROSITE" id="PS01011">
    <property type="entry name" value="FOLYLPOLYGLU_SYNT_1"/>
    <property type="match status" value="1"/>
</dbReference>
<name>A0A9D1UCX8_9FIRM</name>
<organism evidence="14 15">
    <name type="scientific">Candidatus Acetatifactor stercoripullorum</name>
    <dbReference type="NCBI Taxonomy" id="2838414"/>
    <lineage>
        <taxon>Bacteria</taxon>
        <taxon>Bacillati</taxon>
        <taxon>Bacillota</taxon>
        <taxon>Clostridia</taxon>
        <taxon>Lachnospirales</taxon>
        <taxon>Lachnospiraceae</taxon>
        <taxon>Acetatifactor</taxon>
    </lineage>
</organism>
<sequence>MEAIGGYGIVPGLDSIRALCGRIGNPQDMLRFIHVAGTNGKGSVTAYLSTILRCAGYRVGSYVSPVLFSYRERIAVNGRPITQKALCQGVELLRNACDEMTKEGMPHPTSFEVETALGFWYFQKTECDLVVLETGMGGGMDATNVIPPPLAAVLTPISMDHMKFLGSTLGEIAAQKAGIIKTGCYVISARQKEEVMEVIARIAREKHCPLQTADVDTASQIRYGIERQRFDYGGYRRLEISLAGKCQIENAVLAVETTKALEKHGICVKEKALRQGLLQTLWPGRFTVVAKKPWFIVDGAHNKAGAEQLAQSLALYFPQKRIIFIMGVLRDKDYTGMLAVTCQYADQIITVTPPENARALPAYDLAVEASLVHPNVTAADSLEEAVEMSYLLAEREDVILSFGSLSYLGRMIKIVEKRSQKGSKNDRS</sequence>
<evidence type="ECO:0000256" key="3">
    <source>
        <dbReference type="ARBA" id="ARBA00013025"/>
    </source>
</evidence>
<keyword evidence="7 11" id="KW-0067">ATP-binding</keyword>
<dbReference type="GO" id="GO:0005524">
    <property type="term" value="F:ATP binding"/>
    <property type="evidence" value="ECO:0007669"/>
    <property type="project" value="UniProtKB-KW"/>
</dbReference>
<comment type="similarity">
    <text evidence="2 11">Belongs to the folylpolyglutamate synthase family.</text>
</comment>
<dbReference type="GO" id="GO:0008841">
    <property type="term" value="F:dihydrofolate synthase activity"/>
    <property type="evidence" value="ECO:0007669"/>
    <property type="project" value="TreeGrafter"/>
</dbReference>
<dbReference type="SUPFAM" id="SSF53623">
    <property type="entry name" value="MurD-like peptide ligases, catalytic domain"/>
    <property type="match status" value="1"/>
</dbReference>
<comment type="caution">
    <text evidence="14">The sequence shown here is derived from an EMBL/GenBank/DDBJ whole genome shotgun (WGS) entry which is preliminary data.</text>
</comment>
<dbReference type="FunFam" id="3.40.1190.10:FF:000011">
    <property type="entry name" value="Folylpolyglutamate synthase/dihydrofolate synthase"/>
    <property type="match status" value="1"/>
</dbReference>
<comment type="cofactor">
    <cofactor evidence="1">
        <name>Mg(2+)</name>
        <dbReference type="ChEBI" id="CHEBI:18420"/>
    </cofactor>
</comment>
<proteinExistence type="inferred from homology"/>
<dbReference type="NCBIfam" id="TIGR01499">
    <property type="entry name" value="folC"/>
    <property type="match status" value="1"/>
</dbReference>
<evidence type="ECO:0000256" key="2">
    <source>
        <dbReference type="ARBA" id="ARBA00008276"/>
    </source>
</evidence>
<dbReference type="GO" id="GO:0005737">
    <property type="term" value="C:cytoplasm"/>
    <property type="evidence" value="ECO:0007669"/>
    <property type="project" value="TreeGrafter"/>
</dbReference>
<evidence type="ECO:0000256" key="10">
    <source>
        <dbReference type="ARBA" id="ARBA00047493"/>
    </source>
</evidence>
<evidence type="ECO:0000259" key="12">
    <source>
        <dbReference type="Pfam" id="PF02875"/>
    </source>
</evidence>
<dbReference type="Proteomes" id="UP000824265">
    <property type="component" value="Unassembled WGS sequence"/>
</dbReference>
<accession>A0A9D1UCX8</accession>
<keyword evidence="8" id="KW-0460">Magnesium</keyword>
<evidence type="ECO:0000313" key="14">
    <source>
        <dbReference type="EMBL" id="HIW81885.1"/>
    </source>
</evidence>
<dbReference type="InterPro" id="IPR036615">
    <property type="entry name" value="Mur_ligase_C_dom_sf"/>
</dbReference>
<dbReference type="EC" id="6.3.2.17" evidence="3"/>
<dbReference type="Gene3D" id="3.90.190.20">
    <property type="entry name" value="Mur ligase, C-terminal domain"/>
    <property type="match status" value="1"/>
</dbReference>
<evidence type="ECO:0000259" key="13">
    <source>
        <dbReference type="Pfam" id="PF08245"/>
    </source>
</evidence>
<dbReference type="AlphaFoldDB" id="A0A9D1UCX8"/>
<dbReference type="InterPro" id="IPR004101">
    <property type="entry name" value="Mur_ligase_C"/>
</dbReference>
<dbReference type="SUPFAM" id="SSF53244">
    <property type="entry name" value="MurD-like peptide ligases, peptide-binding domain"/>
    <property type="match status" value="1"/>
</dbReference>
<reference evidence="14" key="2">
    <citation type="submission" date="2021-04" db="EMBL/GenBank/DDBJ databases">
        <authorList>
            <person name="Gilroy R."/>
        </authorList>
    </citation>
    <scope>NUCLEOTIDE SEQUENCE</scope>
    <source>
        <strain evidence="14">CHK195-6426</strain>
    </source>
</reference>
<evidence type="ECO:0000256" key="11">
    <source>
        <dbReference type="PIRNR" id="PIRNR001563"/>
    </source>
</evidence>
<dbReference type="InterPro" id="IPR013221">
    <property type="entry name" value="Mur_ligase_cen"/>
</dbReference>
<dbReference type="PANTHER" id="PTHR11136:SF0">
    <property type="entry name" value="DIHYDROFOLATE SYNTHETASE-RELATED"/>
    <property type="match status" value="1"/>
</dbReference>
<dbReference type="GO" id="GO:0004326">
    <property type="term" value="F:tetrahydrofolylpolyglutamate synthase activity"/>
    <property type="evidence" value="ECO:0007669"/>
    <property type="project" value="UniProtKB-EC"/>
</dbReference>
<evidence type="ECO:0000313" key="15">
    <source>
        <dbReference type="Proteomes" id="UP000824265"/>
    </source>
</evidence>
<evidence type="ECO:0000256" key="5">
    <source>
        <dbReference type="ARBA" id="ARBA00022723"/>
    </source>
</evidence>
<keyword evidence="6 11" id="KW-0547">Nucleotide-binding</keyword>
<evidence type="ECO:0000256" key="4">
    <source>
        <dbReference type="ARBA" id="ARBA00022598"/>
    </source>
</evidence>
<dbReference type="PROSITE" id="PS01012">
    <property type="entry name" value="FOLYLPOLYGLU_SYNT_2"/>
    <property type="match status" value="1"/>
</dbReference>
<feature type="domain" description="Mur ligase central" evidence="13">
    <location>
        <begin position="35"/>
        <end position="255"/>
    </location>
</feature>
<dbReference type="Pfam" id="PF02875">
    <property type="entry name" value="Mur_ligase_C"/>
    <property type="match status" value="1"/>
</dbReference>
<dbReference type="PIRSF" id="PIRSF001563">
    <property type="entry name" value="Folylpolyglu_synth"/>
    <property type="match status" value="1"/>
</dbReference>
<dbReference type="Pfam" id="PF08245">
    <property type="entry name" value="Mur_ligase_M"/>
    <property type="match status" value="1"/>
</dbReference>